<keyword evidence="1" id="KW-1133">Transmembrane helix</keyword>
<keyword evidence="1" id="KW-0472">Membrane</keyword>
<dbReference type="RefSeq" id="WP_010602077.1">
    <property type="nucleotide sequence ID" value="NZ_JAPJUH010000001.1"/>
</dbReference>
<sequence>MLERESGGSGKGNVETTIKCKTTGRAVQGLHRFFKRKINQVKEMKILNKAKMTQVARIIFIRATAYVVVLLIVFIVCFIIVLIRIGLHLCKLALTYSNTEKRVIHKFIHNRKHSLFTVIPDDAGNIIREMGTMVIML</sequence>
<name>A0A9X3I7F0_9SPHI</name>
<proteinExistence type="predicted"/>
<feature type="transmembrane region" description="Helical" evidence="1">
    <location>
        <begin position="59"/>
        <end position="83"/>
    </location>
</feature>
<organism evidence="2 3">
    <name type="scientific">Pedobacter agri</name>
    <dbReference type="NCBI Taxonomy" id="454586"/>
    <lineage>
        <taxon>Bacteria</taxon>
        <taxon>Pseudomonadati</taxon>
        <taxon>Bacteroidota</taxon>
        <taxon>Sphingobacteriia</taxon>
        <taxon>Sphingobacteriales</taxon>
        <taxon>Sphingobacteriaceae</taxon>
        <taxon>Pedobacter</taxon>
    </lineage>
</organism>
<keyword evidence="3" id="KW-1185">Reference proteome</keyword>
<keyword evidence="1" id="KW-0812">Transmembrane</keyword>
<evidence type="ECO:0000313" key="3">
    <source>
        <dbReference type="Proteomes" id="UP001142592"/>
    </source>
</evidence>
<dbReference type="AlphaFoldDB" id="A0A9X3I7F0"/>
<accession>A0A9X3I7F0</accession>
<evidence type="ECO:0000313" key="2">
    <source>
        <dbReference type="EMBL" id="MCX3263697.1"/>
    </source>
</evidence>
<protein>
    <submittedName>
        <fullName evidence="2">Uncharacterized protein</fullName>
    </submittedName>
</protein>
<dbReference type="Proteomes" id="UP001142592">
    <property type="component" value="Unassembled WGS sequence"/>
</dbReference>
<reference evidence="2" key="1">
    <citation type="submission" date="2022-11" db="EMBL/GenBank/DDBJ databases">
        <authorList>
            <person name="Graham C."/>
            <person name="Newman J.D."/>
        </authorList>
    </citation>
    <scope>NUCLEOTIDE SEQUENCE</scope>
    <source>
        <strain evidence="2">DSM 19486</strain>
    </source>
</reference>
<comment type="caution">
    <text evidence="2">The sequence shown here is derived from an EMBL/GenBank/DDBJ whole genome shotgun (WGS) entry which is preliminary data.</text>
</comment>
<dbReference type="EMBL" id="JAPJUH010000001">
    <property type="protein sequence ID" value="MCX3263697.1"/>
    <property type="molecule type" value="Genomic_DNA"/>
</dbReference>
<evidence type="ECO:0000256" key="1">
    <source>
        <dbReference type="SAM" id="Phobius"/>
    </source>
</evidence>
<gene>
    <name evidence="2" type="ORF">OQZ29_03015</name>
</gene>